<proteinExistence type="predicted"/>
<dbReference type="Proteomes" id="UP000245647">
    <property type="component" value="Unassembled WGS sequence"/>
</dbReference>
<evidence type="ECO:0000259" key="2">
    <source>
        <dbReference type="Pfam" id="PF18917"/>
    </source>
</evidence>
<protein>
    <recommendedName>
        <fullName evidence="2">LiaI-LiaF-like transmembrane region domain-containing protein</fullName>
    </recommendedName>
</protein>
<keyword evidence="1" id="KW-1133">Transmembrane helix</keyword>
<organism evidence="3 4">
    <name type="scientific">Pararcticibacter amylolyticus</name>
    <dbReference type="NCBI Taxonomy" id="2173175"/>
    <lineage>
        <taxon>Bacteria</taxon>
        <taxon>Pseudomonadati</taxon>
        <taxon>Bacteroidota</taxon>
        <taxon>Sphingobacteriia</taxon>
        <taxon>Sphingobacteriales</taxon>
        <taxon>Sphingobacteriaceae</taxon>
        <taxon>Pararcticibacter</taxon>
    </lineage>
</organism>
<dbReference type="InterPro" id="IPR043726">
    <property type="entry name" value="LiaI-LiaF-like_TM1"/>
</dbReference>
<dbReference type="OrthoDB" id="941984at2"/>
<dbReference type="RefSeq" id="WP_109418338.1">
    <property type="nucleotide sequence ID" value="NZ_QEAS01000034.1"/>
</dbReference>
<keyword evidence="1" id="KW-0812">Transmembrane</keyword>
<feature type="transmembrane region" description="Helical" evidence="1">
    <location>
        <begin position="58"/>
        <end position="76"/>
    </location>
</feature>
<reference evidence="3 4" key="1">
    <citation type="submission" date="2018-04" db="EMBL/GenBank/DDBJ databases">
        <title>Pedobacter chongqingensis sp. nov., isolated from a rottenly hemp rope.</title>
        <authorList>
            <person name="Cai Y."/>
        </authorList>
    </citation>
    <scope>NUCLEOTIDE SEQUENCE [LARGE SCALE GENOMIC DNA]</scope>
    <source>
        <strain evidence="3 4">FJ4-8</strain>
    </source>
</reference>
<feature type="transmembrane region" description="Helical" evidence="1">
    <location>
        <begin position="7"/>
        <end position="27"/>
    </location>
</feature>
<keyword evidence="1" id="KW-0472">Membrane</keyword>
<feature type="transmembrane region" description="Helical" evidence="1">
    <location>
        <begin position="33"/>
        <end position="51"/>
    </location>
</feature>
<evidence type="ECO:0000256" key="1">
    <source>
        <dbReference type="SAM" id="Phobius"/>
    </source>
</evidence>
<dbReference type="AlphaFoldDB" id="A0A2U2P9R8"/>
<name>A0A2U2P9R8_9SPHI</name>
<keyword evidence="4" id="KW-1185">Reference proteome</keyword>
<accession>A0A2U2P9R8</accession>
<dbReference type="Pfam" id="PF18917">
    <property type="entry name" value="LiaI-LiaF-like_TM1"/>
    <property type="match status" value="1"/>
</dbReference>
<comment type="caution">
    <text evidence="3">The sequence shown here is derived from an EMBL/GenBank/DDBJ whole genome shotgun (WGS) entry which is preliminary data.</text>
</comment>
<dbReference type="EMBL" id="QEAS01000034">
    <property type="protein sequence ID" value="PWG78127.1"/>
    <property type="molecule type" value="Genomic_DNA"/>
</dbReference>
<feature type="domain" description="LiaI-LiaF-like transmembrane region" evidence="2">
    <location>
        <begin position="6"/>
        <end position="50"/>
    </location>
</feature>
<gene>
    <name evidence="3" type="ORF">DDR33_23965</name>
</gene>
<evidence type="ECO:0000313" key="3">
    <source>
        <dbReference type="EMBL" id="PWG78127.1"/>
    </source>
</evidence>
<sequence>MKTDKIIWGLVLVFVGGILLLENFDVINFQWIVVWRFWPLILILIGANMLFSRGDSKTGELVSVFLTIAALGFIGWQGATRESDDQAQWFFHNDRDKGRTSRESKYQVYSEPYAAGAGIATLNVSGGATAYELRDTTSDLFSARVNSSIGSYSLKKTSRDSSETLDFKMTEGSWTLGEDTPNRAIISLNTRPVWDINVETGAGKANFDFTAFKIKKLTFKGGATKLDMKLGEPSAETYVKIETGVSKIHIAIPSGAACRINTDSGLSSNKFAGFEKQSDGSYITSNFNSASRKIIIDFEGGLSKFVVERY</sequence>
<evidence type="ECO:0000313" key="4">
    <source>
        <dbReference type="Proteomes" id="UP000245647"/>
    </source>
</evidence>